<dbReference type="PROSITE" id="PS51349">
    <property type="entry name" value="FMN_HYDROXY_ACID_DH_2"/>
    <property type="match status" value="1"/>
</dbReference>
<dbReference type="AlphaFoldDB" id="A0A9W9QBB2"/>
<organism evidence="10 11">
    <name type="scientific">Penicillium atrosanguineum</name>
    <dbReference type="NCBI Taxonomy" id="1132637"/>
    <lineage>
        <taxon>Eukaryota</taxon>
        <taxon>Fungi</taxon>
        <taxon>Dikarya</taxon>
        <taxon>Ascomycota</taxon>
        <taxon>Pezizomycotina</taxon>
        <taxon>Eurotiomycetes</taxon>
        <taxon>Eurotiomycetidae</taxon>
        <taxon>Eurotiales</taxon>
        <taxon>Aspergillaceae</taxon>
        <taxon>Penicillium</taxon>
    </lineage>
</organism>
<evidence type="ECO:0000313" key="11">
    <source>
        <dbReference type="Proteomes" id="UP001147746"/>
    </source>
</evidence>
<feature type="transmembrane region" description="Helical" evidence="8">
    <location>
        <begin position="12"/>
        <end position="33"/>
    </location>
</feature>
<feature type="binding site" evidence="7">
    <location>
        <position position="264"/>
    </location>
    <ligand>
        <name>FMN</name>
        <dbReference type="ChEBI" id="CHEBI:58210"/>
    </ligand>
</feature>
<comment type="similarity">
    <text evidence="3">Belongs to the FMN-dependent alpha-hydroxy acid dehydrogenase family.</text>
</comment>
<dbReference type="GO" id="GO:0010181">
    <property type="term" value="F:FMN binding"/>
    <property type="evidence" value="ECO:0007669"/>
    <property type="project" value="InterPro"/>
</dbReference>
<evidence type="ECO:0000256" key="4">
    <source>
        <dbReference type="ARBA" id="ARBA00073420"/>
    </source>
</evidence>
<dbReference type="Gene3D" id="3.20.20.70">
    <property type="entry name" value="Aldolase class I"/>
    <property type="match status" value="1"/>
</dbReference>
<evidence type="ECO:0000256" key="7">
    <source>
        <dbReference type="PIRSR" id="PIRSR000138-2"/>
    </source>
</evidence>
<feature type="binding site" evidence="7">
    <location>
        <position position="203"/>
    </location>
    <ligand>
        <name>glyoxylate</name>
        <dbReference type="ChEBI" id="CHEBI:36655"/>
    </ligand>
</feature>
<feature type="binding site" evidence="7">
    <location>
        <position position="288"/>
    </location>
    <ligand>
        <name>FMN</name>
        <dbReference type="ChEBI" id="CHEBI:58210"/>
    </ligand>
</feature>
<evidence type="ECO:0000256" key="5">
    <source>
        <dbReference type="ARBA" id="ARBA00083297"/>
    </source>
</evidence>
<accession>A0A9W9QBB2</accession>
<evidence type="ECO:0000256" key="1">
    <source>
        <dbReference type="ARBA" id="ARBA00001917"/>
    </source>
</evidence>
<name>A0A9W9QBB2_9EURO</name>
<evidence type="ECO:0000313" key="10">
    <source>
        <dbReference type="EMBL" id="KAJ5330295.1"/>
    </source>
</evidence>
<feature type="binding site" evidence="7">
    <location>
        <position position="168"/>
    </location>
    <ligand>
        <name>glyoxylate</name>
        <dbReference type="ChEBI" id="CHEBI:36655"/>
    </ligand>
</feature>
<feature type="binding site" evidence="7">
    <location>
        <position position="141"/>
    </location>
    <ligand>
        <name>FMN</name>
        <dbReference type="ChEBI" id="CHEBI:58210"/>
    </ligand>
</feature>
<dbReference type="InterPro" id="IPR000262">
    <property type="entry name" value="FMN-dep_DH"/>
</dbReference>
<reference evidence="10" key="1">
    <citation type="submission" date="2022-12" db="EMBL/GenBank/DDBJ databases">
        <authorList>
            <person name="Petersen C."/>
        </authorList>
    </citation>
    <scope>NUCLEOTIDE SEQUENCE</scope>
    <source>
        <strain evidence="10">IBT 21472</strain>
    </source>
</reference>
<reference evidence="10" key="2">
    <citation type="journal article" date="2023" name="IMA Fungus">
        <title>Comparative genomic study of the Penicillium genus elucidates a diverse pangenome and 15 lateral gene transfer events.</title>
        <authorList>
            <person name="Petersen C."/>
            <person name="Sorensen T."/>
            <person name="Nielsen M.R."/>
            <person name="Sondergaard T.E."/>
            <person name="Sorensen J.L."/>
            <person name="Fitzpatrick D.A."/>
            <person name="Frisvad J.C."/>
            <person name="Nielsen K.L."/>
        </authorList>
    </citation>
    <scope>NUCLEOTIDE SEQUENCE</scope>
    <source>
        <strain evidence="10">IBT 21472</strain>
    </source>
</reference>
<dbReference type="PANTHER" id="PTHR10578">
    <property type="entry name" value="S -2-HYDROXY-ACID OXIDASE-RELATED"/>
    <property type="match status" value="1"/>
</dbReference>
<evidence type="ECO:0000256" key="3">
    <source>
        <dbReference type="ARBA" id="ARBA00024042"/>
    </source>
</evidence>
<dbReference type="PROSITE" id="PS00557">
    <property type="entry name" value="FMN_HYDROXY_ACID_DH_1"/>
    <property type="match status" value="1"/>
</dbReference>
<feature type="binding site" evidence="7">
    <location>
        <begin position="347"/>
        <end position="348"/>
    </location>
    <ligand>
        <name>FMN</name>
        <dbReference type="ChEBI" id="CHEBI:58210"/>
    </ligand>
</feature>
<dbReference type="CDD" id="cd02809">
    <property type="entry name" value="alpha_hydroxyacid_oxid_FMN"/>
    <property type="match status" value="1"/>
</dbReference>
<keyword evidence="11" id="KW-1185">Reference proteome</keyword>
<keyword evidence="8" id="KW-0472">Membrane</keyword>
<dbReference type="GO" id="GO:0016491">
    <property type="term" value="F:oxidoreductase activity"/>
    <property type="evidence" value="ECO:0007669"/>
    <property type="project" value="UniProtKB-KW"/>
</dbReference>
<dbReference type="GO" id="GO:0005737">
    <property type="term" value="C:cytoplasm"/>
    <property type="evidence" value="ECO:0007669"/>
    <property type="project" value="UniProtKB-ARBA"/>
</dbReference>
<feature type="binding site" evidence="7">
    <location>
        <position position="290"/>
    </location>
    <ligand>
        <name>glyoxylate</name>
        <dbReference type="ChEBI" id="CHEBI:36655"/>
    </ligand>
</feature>
<feature type="active site" description="Proton acceptor" evidence="6">
    <location>
        <position position="290"/>
    </location>
</feature>
<keyword evidence="8" id="KW-1133">Transmembrane helix</keyword>
<feature type="binding site" evidence="7">
    <location>
        <begin position="324"/>
        <end position="328"/>
    </location>
    <ligand>
        <name>FMN</name>
        <dbReference type="ChEBI" id="CHEBI:58210"/>
    </ligand>
</feature>
<evidence type="ECO:0000256" key="6">
    <source>
        <dbReference type="PIRSR" id="PIRSR000138-1"/>
    </source>
</evidence>
<gene>
    <name evidence="10" type="ORF">N7476_000078</name>
</gene>
<dbReference type="FunFam" id="3.20.20.70:FF:000056">
    <property type="entry name" value="hydroxyacid oxidase 2"/>
    <property type="match status" value="1"/>
</dbReference>
<feature type="binding site" evidence="7">
    <location>
        <position position="293"/>
    </location>
    <ligand>
        <name>glyoxylate</name>
        <dbReference type="ChEBI" id="CHEBI:36655"/>
    </ligand>
</feature>
<proteinExistence type="inferred from homology"/>
<keyword evidence="7" id="KW-0285">Flavoprotein</keyword>
<evidence type="ECO:0000259" key="9">
    <source>
        <dbReference type="PROSITE" id="PS51349"/>
    </source>
</evidence>
<evidence type="ECO:0000256" key="2">
    <source>
        <dbReference type="ARBA" id="ARBA00023002"/>
    </source>
</evidence>
<dbReference type="SUPFAM" id="SSF51395">
    <property type="entry name" value="FMN-linked oxidoreductases"/>
    <property type="match status" value="1"/>
</dbReference>
<dbReference type="Proteomes" id="UP001147746">
    <property type="component" value="Unassembled WGS sequence"/>
</dbReference>
<dbReference type="InterPro" id="IPR013785">
    <property type="entry name" value="Aldolase_TIM"/>
</dbReference>
<feature type="domain" description="FMN hydroxy acid dehydrogenase" evidence="9">
    <location>
        <begin position="33"/>
        <end position="398"/>
    </location>
</feature>
<keyword evidence="7" id="KW-0288">FMN</keyword>
<dbReference type="PIRSF" id="PIRSF000138">
    <property type="entry name" value="Al-hdrx_acd_dh"/>
    <property type="match status" value="1"/>
</dbReference>
<dbReference type="Pfam" id="PF01070">
    <property type="entry name" value="FMN_dh"/>
    <property type="match status" value="1"/>
</dbReference>
<comment type="cofactor">
    <cofactor evidence="1">
        <name>FMN</name>
        <dbReference type="ChEBI" id="CHEBI:58210"/>
    </cofactor>
</comment>
<evidence type="ECO:0000256" key="8">
    <source>
        <dbReference type="SAM" id="Phobius"/>
    </source>
</evidence>
<feature type="binding site" evidence="7">
    <location>
        <position position="166"/>
    </location>
    <ligand>
        <name>FMN</name>
        <dbReference type="ChEBI" id="CHEBI:58210"/>
    </ligand>
</feature>
<feature type="binding site" evidence="7">
    <location>
        <position position="194"/>
    </location>
    <ligand>
        <name>FMN</name>
        <dbReference type="ChEBI" id="CHEBI:58210"/>
    </ligand>
</feature>
<feature type="binding site" evidence="7">
    <location>
        <position position="59"/>
    </location>
    <ligand>
        <name>glyoxylate</name>
        <dbReference type="ChEBI" id="CHEBI:36655"/>
    </ligand>
</feature>
<dbReference type="InterPro" id="IPR012133">
    <property type="entry name" value="Alpha-hydoxy_acid_DH_FMN"/>
</dbReference>
<keyword evidence="2" id="KW-0560">Oxidoreductase</keyword>
<keyword evidence="8" id="KW-0812">Transmembrane</keyword>
<dbReference type="InterPro" id="IPR037396">
    <property type="entry name" value="FMN_HAD"/>
</dbReference>
<sequence>MDKPDKMFLIYYVLHFLASFSNSINNFISWFAMALTDILCIHDLEKAAQGMLSQPILDYFNDGSGDGVALMENISAFEKYKIRPRILRNVSNIETKKRALGSTMSFPLAIAPTAMQCMAHEEGEKATARAAARANVFMGVSTFATTTLEDIKQSGDCLCDNVYMLQLYIFKDRHTTEILVKRAESAGYKAILLTCDTPRLGNRHSMIRNNFRLPSHLQLPNFDQYIGKEKLGDVKYPNTTDDNITWDETLLWLRSLTKMEIWLKGISTAEDVELAVQSSANITGVIVSNHGGRQLDSALSTLDSLSECVKAAKSKDKSFQVWFDGGIRKGCDIFKALALGADGVMIGRAVLWGLTMGGEEGVFKALSILKAEFELTMALSGCRTLSDIKSSNLARKAEGGFFTRL</sequence>
<feature type="binding site" evidence="7">
    <location>
        <begin position="112"/>
        <end position="114"/>
    </location>
    <ligand>
        <name>FMN</name>
        <dbReference type="ChEBI" id="CHEBI:58210"/>
    </ligand>
</feature>
<dbReference type="PANTHER" id="PTHR10578:SF149">
    <property type="entry name" value="2-HYDROXYACID OXIDASE 2"/>
    <property type="match status" value="1"/>
</dbReference>
<dbReference type="EMBL" id="JAPZBO010000001">
    <property type="protein sequence ID" value="KAJ5330295.1"/>
    <property type="molecule type" value="Genomic_DNA"/>
</dbReference>
<dbReference type="InterPro" id="IPR008259">
    <property type="entry name" value="FMN_hydac_DH_AS"/>
</dbReference>
<protein>
    <recommendedName>
        <fullName evidence="4">Oxidase FUB9</fullName>
    </recommendedName>
    <alternativeName>
        <fullName evidence="5">Fusaric acid biosynthesis protein 9</fullName>
    </alternativeName>
</protein>
<comment type="caution">
    <text evidence="10">The sequence shown here is derived from an EMBL/GenBank/DDBJ whole genome shotgun (WGS) entry which is preliminary data.</text>
</comment>